<comment type="similarity">
    <text evidence="1 2">Belongs to the BioY family.</text>
</comment>
<name>A0A4R7K9J4_9CLOT</name>
<dbReference type="Gene3D" id="1.10.1760.20">
    <property type="match status" value="1"/>
</dbReference>
<gene>
    <name evidence="4" type="ORF">EDD71_1323</name>
</gene>
<accession>A0A4R7K9J4</accession>
<dbReference type="PANTHER" id="PTHR34295:SF1">
    <property type="entry name" value="BIOTIN TRANSPORTER BIOY"/>
    <property type="match status" value="1"/>
</dbReference>
<comment type="subcellular location">
    <subcellularLocation>
        <location evidence="2">Cell membrane</location>
        <topology evidence="2">Multi-pass membrane protein</topology>
    </subcellularLocation>
</comment>
<evidence type="ECO:0000313" key="5">
    <source>
        <dbReference type="Proteomes" id="UP000295325"/>
    </source>
</evidence>
<dbReference type="Proteomes" id="UP000295325">
    <property type="component" value="Unassembled WGS sequence"/>
</dbReference>
<proteinExistence type="inferred from homology"/>
<evidence type="ECO:0000313" key="4">
    <source>
        <dbReference type="EMBL" id="TDT50283.1"/>
    </source>
</evidence>
<evidence type="ECO:0000256" key="2">
    <source>
        <dbReference type="PIRNR" id="PIRNR016661"/>
    </source>
</evidence>
<dbReference type="InterPro" id="IPR003784">
    <property type="entry name" value="BioY"/>
</dbReference>
<reference evidence="4 5" key="1">
    <citation type="submission" date="2019-03" db="EMBL/GenBank/DDBJ databases">
        <title>Genomic Encyclopedia of Type Strains, Phase IV (KMG-IV): sequencing the most valuable type-strain genomes for metagenomic binning, comparative biology and taxonomic classification.</title>
        <authorList>
            <person name="Goeker M."/>
        </authorList>
    </citation>
    <scope>NUCLEOTIDE SEQUENCE [LARGE SCALE GENOMIC DNA]</scope>
    <source>
        <strain evidence="4 5">DSM 24455</strain>
    </source>
</reference>
<dbReference type="GO" id="GO:0005886">
    <property type="term" value="C:plasma membrane"/>
    <property type="evidence" value="ECO:0007669"/>
    <property type="project" value="UniProtKB-SubCell"/>
</dbReference>
<keyword evidence="2 3" id="KW-0472">Membrane</keyword>
<organism evidence="4 5">
    <name type="scientific">Fonticella tunisiensis</name>
    <dbReference type="NCBI Taxonomy" id="1096341"/>
    <lineage>
        <taxon>Bacteria</taxon>
        <taxon>Bacillati</taxon>
        <taxon>Bacillota</taxon>
        <taxon>Clostridia</taxon>
        <taxon>Eubacteriales</taxon>
        <taxon>Clostridiaceae</taxon>
        <taxon>Fonticella</taxon>
    </lineage>
</organism>
<dbReference type="GO" id="GO:0015225">
    <property type="term" value="F:biotin transmembrane transporter activity"/>
    <property type="evidence" value="ECO:0007669"/>
    <property type="project" value="UniProtKB-UniRule"/>
</dbReference>
<feature type="transmembrane region" description="Helical" evidence="3">
    <location>
        <begin position="6"/>
        <end position="24"/>
    </location>
</feature>
<feature type="transmembrane region" description="Helical" evidence="3">
    <location>
        <begin position="144"/>
        <end position="163"/>
    </location>
</feature>
<dbReference type="Pfam" id="PF02632">
    <property type="entry name" value="BioY"/>
    <property type="match status" value="1"/>
</dbReference>
<feature type="transmembrane region" description="Helical" evidence="3">
    <location>
        <begin position="78"/>
        <end position="97"/>
    </location>
</feature>
<dbReference type="EMBL" id="SOAZ01000032">
    <property type="protein sequence ID" value="TDT50283.1"/>
    <property type="molecule type" value="Genomic_DNA"/>
</dbReference>
<keyword evidence="3" id="KW-0812">Transmembrane</keyword>
<feature type="transmembrane region" description="Helical" evidence="3">
    <location>
        <begin position="36"/>
        <end position="58"/>
    </location>
</feature>
<protein>
    <recommendedName>
        <fullName evidence="2">Biotin transporter</fullName>
    </recommendedName>
</protein>
<evidence type="ECO:0000256" key="3">
    <source>
        <dbReference type="SAM" id="Phobius"/>
    </source>
</evidence>
<keyword evidence="5" id="KW-1185">Reference proteome</keyword>
<feature type="transmembrane region" description="Helical" evidence="3">
    <location>
        <begin position="109"/>
        <end position="132"/>
    </location>
</feature>
<keyword evidence="3" id="KW-1133">Transmembrane helix</keyword>
<keyword evidence="2" id="KW-1003">Cell membrane</keyword>
<keyword evidence="2" id="KW-0813">Transport</keyword>
<evidence type="ECO:0000256" key="1">
    <source>
        <dbReference type="ARBA" id="ARBA00010692"/>
    </source>
</evidence>
<comment type="caution">
    <text evidence="4">The sequence shown here is derived from an EMBL/GenBank/DDBJ whole genome shotgun (WGS) entry which is preliminary data.</text>
</comment>
<dbReference type="RefSeq" id="WP_133629269.1">
    <property type="nucleotide sequence ID" value="NZ_SOAZ01000032.1"/>
</dbReference>
<dbReference type="OrthoDB" id="9803495at2"/>
<dbReference type="PANTHER" id="PTHR34295">
    <property type="entry name" value="BIOTIN TRANSPORTER BIOY"/>
    <property type="match status" value="1"/>
</dbReference>
<sequence>MNIKRIVRIALMTSILSVLSLISIPIGPVPITLQTLGVFLCGFILGPLDGGISVILYLMLGASGVPVFSGGTAGLKILIGPTGGYLLSFPIAAYISGYGADRLKKRMSIYAVGLLCIAVNYLIGVPYLAFIARLSIQKALTVGAYPFIIPDIIKMIVAANVSAKVRKIVLKR</sequence>
<dbReference type="AlphaFoldDB" id="A0A4R7K9J4"/>
<dbReference type="PIRSF" id="PIRSF016661">
    <property type="entry name" value="BioY"/>
    <property type="match status" value="1"/>
</dbReference>